<proteinExistence type="predicted"/>
<dbReference type="Pfam" id="PF00005">
    <property type="entry name" value="ABC_tran"/>
    <property type="match status" value="1"/>
</dbReference>
<dbReference type="PIRSF" id="PIRSF037116">
    <property type="entry name" value="CP_lyase_PhnK"/>
    <property type="match status" value="1"/>
</dbReference>
<organism evidence="4 5">
    <name type="scientific">Tritonibacter horizontis</name>
    <dbReference type="NCBI Taxonomy" id="1768241"/>
    <lineage>
        <taxon>Bacteria</taxon>
        <taxon>Pseudomonadati</taxon>
        <taxon>Pseudomonadota</taxon>
        <taxon>Alphaproteobacteria</taxon>
        <taxon>Rhodobacterales</taxon>
        <taxon>Paracoccaceae</taxon>
        <taxon>Tritonibacter</taxon>
    </lineage>
</organism>
<protein>
    <submittedName>
        <fullName evidence="4">Putative phosphonates utilization ATP-binding protein PhnK</fullName>
    </submittedName>
</protein>
<dbReference type="CDD" id="cd03257">
    <property type="entry name" value="ABC_NikE_OppD_transporters"/>
    <property type="match status" value="1"/>
</dbReference>
<keyword evidence="2 4" id="KW-0067">ATP-binding</keyword>
<dbReference type="InterPro" id="IPR003439">
    <property type="entry name" value="ABC_transporter-like_ATP-bd"/>
</dbReference>
<dbReference type="EMBL" id="LPUY01000064">
    <property type="protein sequence ID" value="KUP92967.1"/>
    <property type="molecule type" value="Genomic_DNA"/>
</dbReference>
<dbReference type="PROSITE" id="PS50893">
    <property type="entry name" value="ABC_TRANSPORTER_2"/>
    <property type="match status" value="1"/>
</dbReference>
<dbReference type="Gene3D" id="3.40.50.300">
    <property type="entry name" value="P-loop containing nucleotide triphosphate hydrolases"/>
    <property type="match status" value="1"/>
</dbReference>
<dbReference type="GO" id="GO:0019700">
    <property type="term" value="P:organic phosphonate catabolic process"/>
    <property type="evidence" value="ECO:0007669"/>
    <property type="project" value="TreeGrafter"/>
</dbReference>
<gene>
    <name evidence="4" type="primary">phnK_2</name>
    <name evidence="4" type="ORF">TRIHO_22260</name>
</gene>
<dbReference type="GO" id="GO:0005524">
    <property type="term" value="F:ATP binding"/>
    <property type="evidence" value="ECO:0007669"/>
    <property type="project" value="UniProtKB-KW"/>
</dbReference>
<dbReference type="PATRIC" id="fig|1768241.3.peg.2338"/>
<accession>A0A132BYU5</accession>
<sequence>MSQTQLDAPRLVRTQPLLTARNVSKSYGSVPALRNVSASVFPGEVLGIVGESGSGKSTFLRCLNLEETPDAGSYTLDLPDADGNLFDLDRYARRMLCARQIGIVYQNPHLGLLMKHSSSGNVAERLLVAGERRFAVLRDKARAALEASEFPLERMDAPPIELSGGMQQRVQLAKAIALEPALLLLDEPTTGLDVSVQALVLDTLKRLQQERRITMVIVSHDLGVIRTLADRVMVMRRGEVVEAGLADQVFQDPQHAYSQQLVHAKL</sequence>
<dbReference type="InterPro" id="IPR003593">
    <property type="entry name" value="AAA+_ATPase"/>
</dbReference>
<evidence type="ECO:0000256" key="2">
    <source>
        <dbReference type="ARBA" id="ARBA00022840"/>
    </source>
</evidence>
<name>A0A132BYU5_9RHOB</name>
<evidence type="ECO:0000259" key="3">
    <source>
        <dbReference type="PROSITE" id="PS50893"/>
    </source>
</evidence>
<evidence type="ECO:0000313" key="4">
    <source>
        <dbReference type="EMBL" id="KUP92967.1"/>
    </source>
</evidence>
<dbReference type="InterPro" id="IPR017871">
    <property type="entry name" value="ABC_transporter-like_CS"/>
</dbReference>
<dbReference type="GO" id="GO:0016887">
    <property type="term" value="F:ATP hydrolysis activity"/>
    <property type="evidence" value="ECO:0007669"/>
    <property type="project" value="InterPro"/>
</dbReference>
<dbReference type="AlphaFoldDB" id="A0A132BYU5"/>
<reference evidence="4 5" key="1">
    <citation type="submission" date="2015-12" db="EMBL/GenBank/DDBJ databases">
        <title>Genome sequence of the marine Rhodobacteraceae strain O3.65, Candidatus Tritonibacter horizontis.</title>
        <authorList>
            <person name="Poehlein A."/>
            <person name="Giebel H.A."/>
            <person name="Voget S."/>
            <person name="Brinkhoff T."/>
        </authorList>
    </citation>
    <scope>NUCLEOTIDE SEQUENCE [LARGE SCALE GENOMIC DNA]</scope>
    <source>
        <strain evidence="4 5">O3.65</strain>
    </source>
</reference>
<dbReference type="SUPFAM" id="SSF52540">
    <property type="entry name" value="P-loop containing nucleoside triphosphate hydrolases"/>
    <property type="match status" value="1"/>
</dbReference>
<dbReference type="RefSeq" id="WP_068243274.1">
    <property type="nucleotide sequence ID" value="NZ_LPUY01000064.1"/>
</dbReference>
<feature type="domain" description="ABC transporter" evidence="3">
    <location>
        <begin position="18"/>
        <end position="262"/>
    </location>
</feature>
<dbReference type="PANTHER" id="PTHR42764:SF1">
    <property type="entry name" value="PHOSPHONATES UTILIZATION ATP-BINDING PROTEIN PHNK-RELATED"/>
    <property type="match status" value="1"/>
</dbReference>
<dbReference type="PROSITE" id="PS00211">
    <property type="entry name" value="ABC_TRANSPORTER_1"/>
    <property type="match status" value="1"/>
</dbReference>
<dbReference type="SMART" id="SM00382">
    <property type="entry name" value="AAA"/>
    <property type="match status" value="1"/>
</dbReference>
<dbReference type="PANTHER" id="PTHR42764">
    <property type="entry name" value="PHOSPHONATES UTILIZATION ATP-BINDING PROTEIN PHNK-RELATED"/>
    <property type="match status" value="1"/>
</dbReference>
<dbReference type="OrthoDB" id="9809450at2"/>
<keyword evidence="5" id="KW-1185">Reference proteome</keyword>
<dbReference type="Proteomes" id="UP000068382">
    <property type="component" value="Unassembled WGS sequence"/>
</dbReference>
<keyword evidence="1" id="KW-0547">Nucleotide-binding</keyword>
<dbReference type="InterPro" id="IPR027417">
    <property type="entry name" value="P-loop_NTPase"/>
</dbReference>
<evidence type="ECO:0000313" key="5">
    <source>
        <dbReference type="Proteomes" id="UP000068382"/>
    </source>
</evidence>
<comment type="caution">
    <text evidence="4">The sequence shown here is derived from an EMBL/GenBank/DDBJ whole genome shotgun (WGS) entry which is preliminary data.</text>
</comment>
<evidence type="ECO:0000256" key="1">
    <source>
        <dbReference type="ARBA" id="ARBA00022741"/>
    </source>
</evidence>
<dbReference type="InterPro" id="IPR012700">
    <property type="entry name" value="PhnK"/>
</dbReference>